<evidence type="ECO:0000313" key="2">
    <source>
        <dbReference type="EMBL" id="CDI70237.1"/>
    </source>
</evidence>
<sequence>MDKEGDFNFNLEQISEEDQFGDSVKMIFWFWDNSDDDKDATDGDHKDDDGDRYDKDIEDGFDGDATTTDMMEVTKRPKWAWAPYRKRGGLLSYCLM</sequence>
<organism evidence="2">
    <name type="scientific">Echinococcus granulosus</name>
    <name type="common">Hydatid tapeworm</name>
    <dbReference type="NCBI Taxonomy" id="6210"/>
    <lineage>
        <taxon>Eukaryota</taxon>
        <taxon>Metazoa</taxon>
        <taxon>Spiralia</taxon>
        <taxon>Lophotrochozoa</taxon>
        <taxon>Platyhelminthes</taxon>
        <taxon>Cestoda</taxon>
        <taxon>Eucestoda</taxon>
        <taxon>Cyclophyllidea</taxon>
        <taxon>Taeniidae</taxon>
        <taxon>Echinococcus</taxon>
        <taxon>Echinococcus granulosus group</taxon>
    </lineage>
</organism>
<dbReference type="Proteomes" id="UP000492820">
    <property type="component" value="Unassembled WGS sequence"/>
</dbReference>
<accession>U6FU71</accession>
<reference evidence="2 3" key="1">
    <citation type="journal article" date="2013" name="Nature">
        <title>The genomes of four tapeworm species reveal adaptations to parasitism.</title>
        <authorList>
            <person name="Tsai I.J."/>
            <person name="Zarowiecki M."/>
            <person name="Holroyd N."/>
            <person name="Garciarrubio A."/>
            <person name="Sanchez-Flores A."/>
            <person name="Brooks K.L."/>
            <person name="Tracey A."/>
            <person name="Bobes R.J."/>
            <person name="Fragoso G."/>
            <person name="Sciutto E."/>
            <person name="Aslett M."/>
            <person name="Beasley H."/>
            <person name="Bennett H.M."/>
            <person name="Cai J."/>
            <person name="Camicia F."/>
            <person name="Clark R."/>
            <person name="Cucher M."/>
            <person name="De Silva N."/>
            <person name="Day T.A."/>
            <person name="Deplazes P."/>
            <person name="Estrada K."/>
            <person name="Fernandez C."/>
            <person name="Holland P.W."/>
            <person name="Hou J."/>
            <person name="Hu S."/>
            <person name="Huckvale T."/>
            <person name="Hung S.S."/>
            <person name="Kamenetzky L."/>
            <person name="Keane J.A."/>
            <person name="Kiss F."/>
            <person name="Koziol U."/>
            <person name="Lambert O."/>
            <person name="Liu K."/>
            <person name="Luo X."/>
            <person name="Luo Y."/>
            <person name="Macchiaroli N."/>
            <person name="Nichol S."/>
            <person name="Paps J."/>
            <person name="Parkinson J."/>
            <person name="Pouchkina-Stantcheva N."/>
            <person name="Riddiford N."/>
            <person name="Rosenzvit M."/>
            <person name="Salinas G."/>
            <person name="Wasmuth J.D."/>
            <person name="Zamanian M."/>
            <person name="Zheng Y."/>
            <person name="Cai X."/>
            <person name="Soberon X."/>
            <person name="Olson P.D."/>
            <person name="Laclette J.P."/>
            <person name="Brehm K."/>
            <person name="Berriman M."/>
            <person name="Garciarrubio A."/>
            <person name="Bobes R.J."/>
            <person name="Fragoso G."/>
            <person name="Sanchez-Flores A."/>
            <person name="Estrada K."/>
            <person name="Cevallos M.A."/>
            <person name="Morett E."/>
            <person name="Gonzalez V."/>
            <person name="Portillo T."/>
            <person name="Ochoa-Leyva A."/>
            <person name="Jose M.V."/>
            <person name="Sciutto E."/>
            <person name="Landa A."/>
            <person name="Jimenez L."/>
            <person name="Valdes V."/>
            <person name="Carrero J.C."/>
            <person name="Larralde C."/>
            <person name="Morales-Montor J."/>
            <person name="Limon-Lason J."/>
            <person name="Soberon X."/>
            <person name="Laclette J.P."/>
        </authorList>
    </citation>
    <scope>NUCLEOTIDE SEQUENCE [LARGE SCALE GENOMIC DNA]</scope>
</reference>
<name>U6FU71_ECHGR</name>
<dbReference type="AlphaFoldDB" id="U6FU71"/>
<gene>
    <name evidence="2" type="ORF">EgrG_002071200</name>
</gene>
<dbReference type="EMBL" id="CBLN010004517">
    <property type="protein sequence ID" value="CDI70237.1"/>
    <property type="molecule type" value="Genomic_DNA"/>
</dbReference>
<reference evidence="4" key="2">
    <citation type="submission" date="2020-10" db="UniProtKB">
        <authorList>
            <consortium name="WormBaseParasite"/>
        </authorList>
    </citation>
    <scope>IDENTIFICATION</scope>
</reference>
<evidence type="ECO:0000313" key="3">
    <source>
        <dbReference type="Proteomes" id="UP000492820"/>
    </source>
</evidence>
<dbReference type="WBParaSite" id="EgrG_002071200">
    <property type="protein sequence ID" value="EgrG_002071200"/>
    <property type="gene ID" value="EgrG_002071200"/>
</dbReference>
<feature type="compositionally biased region" description="Basic and acidic residues" evidence="1">
    <location>
        <begin position="40"/>
        <end position="55"/>
    </location>
</feature>
<protein>
    <submittedName>
        <fullName evidence="2 4">Uncharacterized protein</fullName>
    </submittedName>
</protein>
<evidence type="ECO:0000313" key="4">
    <source>
        <dbReference type="WBParaSite" id="EgrG_002071200"/>
    </source>
</evidence>
<proteinExistence type="predicted"/>
<feature type="region of interest" description="Disordered" evidence="1">
    <location>
        <begin position="35"/>
        <end position="66"/>
    </location>
</feature>
<evidence type="ECO:0000256" key="1">
    <source>
        <dbReference type="SAM" id="MobiDB-lite"/>
    </source>
</evidence>